<evidence type="ECO:0000259" key="7">
    <source>
        <dbReference type="SMART" id="SM00481"/>
    </source>
</evidence>
<dbReference type="SUPFAM" id="SSF160975">
    <property type="entry name" value="AF1531-like"/>
    <property type="match status" value="1"/>
</dbReference>
<dbReference type="KEGG" id="aaxa:NCTC10138_00917"/>
<dbReference type="Gene3D" id="1.10.150.870">
    <property type="match status" value="1"/>
</dbReference>
<dbReference type="InterPro" id="IPR011708">
    <property type="entry name" value="DNA_pol3_alpha_NTPase_dom"/>
</dbReference>
<keyword evidence="3 8" id="KW-0548">Nucleotidyltransferase</keyword>
<name>A0A449BDK7_HAPAX</name>
<protein>
    <recommendedName>
        <fullName evidence="1">DNA-directed DNA polymerase</fullName>
        <ecNumber evidence="1">2.7.7.7</ecNumber>
    </recommendedName>
</protein>
<evidence type="ECO:0000313" key="9">
    <source>
        <dbReference type="Proteomes" id="UP000289841"/>
    </source>
</evidence>
<dbReference type="InterPro" id="IPR040982">
    <property type="entry name" value="DNA_pol3_finger"/>
</dbReference>
<gene>
    <name evidence="8" type="primary">dnaE</name>
    <name evidence="8" type="ORF">NCTC10138_00917</name>
</gene>
<dbReference type="AlphaFoldDB" id="A0A449BDK7"/>
<dbReference type="Pfam" id="PF17657">
    <property type="entry name" value="DNA_pol3_finger"/>
    <property type="match status" value="1"/>
</dbReference>
<proteinExistence type="predicted"/>
<organism evidence="8 9">
    <name type="scientific">Haploplasma axanthum</name>
    <name type="common">Acholeplasma axanthum</name>
    <dbReference type="NCBI Taxonomy" id="29552"/>
    <lineage>
        <taxon>Bacteria</taxon>
        <taxon>Bacillati</taxon>
        <taxon>Mycoplasmatota</taxon>
        <taxon>Mollicutes</taxon>
        <taxon>Acholeplasmatales</taxon>
        <taxon>Acholeplasmataceae</taxon>
        <taxon>Haploplasma</taxon>
    </lineage>
</organism>
<dbReference type="EC" id="2.7.7.7" evidence="1"/>
<evidence type="ECO:0000256" key="6">
    <source>
        <dbReference type="ARBA" id="ARBA00049244"/>
    </source>
</evidence>
<dbReference type="InterPro" id="IPR004805">
    <property type="entry name" value="DnaE2/DnaE/PolC"/>
</dbReference>
<dbReference type="GO" id="GO:0003887">
    <property type="term" value="F:DNA-directed DNA polymerase activity"/>
    <property type="evidence" value="ECO:0007669"/>
    <property type="project" value="UniProtKB-KW"/>
</dbReference>
<keyword evidence="5" id="KW-0239">DNA-directed DNA polymerase</keyword>
<feature type="domain" description="Polymerase/histidinol phosphatase N-terminal" evidence="7">
    <location>
        <begin position="3"/>
        <end position="69"/>
    </location>
</feature>
<dbReference type="Pfam" id="PF07733">
    <property type="entry name" value="DNA_pol3_alpha"/>
    <property type="match status" value="1"/>
</dbReference>
<dbReference type="STRING" id="1278311.GCA_000428705_00531"/>
<evidence type="ECO:0000256" key="3">
    <source>
        <dbReference type="ARBA" id="ARBA00022695"/>
    </source>
</evidence>
<dbReference type="EMBL" id="LR215048">
    <property type="protein sequence ID" value="VEU80541.1"/>
    <property type="molecule type" value="Genomic_DNA"/>
</dbReference>
<dbReference type="GO" id="GO:0006260">
    <property type="term" value="P:DNA replication"/>
    <property type="evidence" value="ECO:0007669"/>
    <property type="project" value="UniProtKB-KW"/>
</dbReference>
<dbReference type="SUPFAM" id="SSF89550">
    <property type="entry name" value="PHP domain-like"/>
    <property type="match status" value="1"/>
</dbReference>
<evidence type="ECO:0000256" key="2">
    <source>
        <dbReference type="ARBA" id="ARBA00022679"/>
    </source>
</evidence>
<keyword evidence="2 8" id="KW-0808">Transferase</keyword>
<dbReference type="InterPro" id="IPR004013">
    <property type="entry name" value="PHP_dom"/>
</dbReference>
<keyword evidence="9" id="KW-1185">Reference proteome</keyword>
<keyword evidence="4" id="KW-0235">DNA replication</keyword>
<dbReference type="RefSeq" id="WP_052589728.1">
    <property type="nucleotide sequence ID" value="NZ_LR215048.1"/>
</dbReference>
<evidence type="ECO:0000256" key="5">
    <source>
        <dbReference type="ARBA" id="ARBA00022932"/>
    </source>
</evidence>
<accession>A0A449BDK7</accession>
<dbReference type="Proteomes" id="UP000289841">
    <property type="component" value="Chromosome"/>
</dbReference>
<dbReference type="InterPro" id="IPR029460">
    <property type="entry name" value="DNAPol_HHH"/>
</dbReference>
<sequence length="985" mass="114333">MDGVLYLQSSYSMLKSMIHLEELVLNCKNNGYKFVALSDEHLHGTYELFKLAKEHKIKPILGIKITVLEPNETVFLVYVKNDFGYENLLALSYLKAKNHKFSFHDLVKHQKGLIFVTAGYKSIIDQTILYGNQDMVLEYLTRYKNNFDDFYIGLSMNHDIQTNVSSDIIYDLCVKNEFKLLPVHQTSYVNQDDIDVYEALIKIENDNNKVDIDADYHFLKSEELDQKYQKYSKVNDGLKFFLETINFEFKLPEFSMPKYQTKNNVDSKEYLVSLARFGLKRRLELKNIKNDTIYIKRLEHELKVIIDMNFENYFLIVYDFIKYAKDNNILVGPGRGSAAGSLVAYCLGITNVDPIYYGLMFERFLNPSRMTMPDIDLDFPDNKRDEVIEYVRNKYGDNHICSITTFSSFALKSSIRDIARVLKIAPERVSGIINAVLENRIDETDYDLTRLLRISKRIEGLYRQTGTHAAGIILSNEDLTKHIPLQTGAFNFSQSQFEAKTLETIGLHKIDFLGIRNLTIITDILAILEKEKIKIDINEIPFNDPKTFELLSEGDTTGLFQLESDGMRSVLKKLKPNKFEELVATLALYRPGPMANIDTYIARRNGEKFKYYHERLEGILKSTYGIIIYQEQIMQVAQEFAGYDLFSADILRAAISKKNYEMLEKERIKFIEGSIKQGNDKELANVIYDYIVKFGDYGFNRSHSVSYGVVAYQMAYLKTHYYKVFMTVLLSNVIGNLNQTNLYIREVISKGIKVLAPDLNLSTDSYKIVDGKILMPLSQVKSLGYKTVNEIIEERKKGEFSSFLDIKERLSKIINEKQLENLIFSGALDFLENNRKTLIDNKDLSNVGYEKFIKDFKMKESIEYSFLENFNNEKDVLGVNIKYDLSKLLKNEKNIYTPSNINHKLEEIEVLGFILNKKNYQAKNGRLMSFLEISDGKSVQEVTDFEQIVTDEYKNKILIFKLRKNRYRDKNTYVLISIRTIKMEE</sequence>
<dbReference type="CDD" id="cd07431">
    <property type="entry name" value="PHP_PolIIIA"/>
    <property type="match status" value="1"/>
</dbReference>
<dbReference type="GO" id="GO:0008408">
    <property type="term" value="F:3'-5' exonuclease activity"/>
    <property type="evidence" value="ECO:0007669"/>
    <property type="project" value="InterPro"/>
</dbReference>
<dbReference type="SMART" id="SM00481">
    <property type="entry name" value="POLIIIAc"/>
    <property type="match status" value="1"/>
</dbReference>
<evidence type="ECO:0000256" key="1">
    <source>
        <dbReference type="ARBA" id="ARBA00012417"/>
    </source>
</evidence>
<dbReference type="InterPro" id="IPR003141">
    <property type="entry name" value="Pol/His_phosphatase_N"/>
</dbReference>
<dbReference type="PANTHER" id="PTHR32294">
    <property type="entry name" value="DNA POLYMERASE III SUBUNIT ALPHA"/>
    <property type="match status" value="1"/>
</dbReference>
<dbReference type="InterPro" id="IPR016195">
    <property type="entry name" value="Pol/histidinol_Pase-like"/>
</dbReference>
<dbReference type="NCBIfam" id="TIGR00594">
    <property type="entry name" value="polc"/>
    <property type="match status" value="1"/>
</dbReference>
<dbReference type="Gene3D" id="3.20.20.140">
    <property type="entry name" value="Metal-dependent hydrolases"/>
    <property type="match status" value="1"/>
</dbReference>
<comment type="catalytic activity">
    <reaction evidence="6">
        <text>DNA(n) + a 2'-deoxyribonucleoside 5'-triphosphate = DNA(n+1) + diphosphate</text>
        <dbReference type="Rhea" id="RHEA:22508"/>
        <dbReference type="Rhea" id="RHEA-COMP:17339"/>
        <dbReference type="Rhea" id="RHEA-COMP:17340"/>
        <dbReference type="ChEBI" id="CHEBI:33019"/>
        <dbReference type="ChEBI" id="CHEBI:61560"/>
        <dbReference type="ChEBI" id="CHEBI:173112"/>
        <dbReference type="EC" id="2.7.7.7"/>
    </reaction>
</comment>
<reference evidence="8 9" key="1">
    <citation type="submission" date="2019-01" db="EMBL/GenBank/DDBJ databases">
        <authorList>
            <consortium name="Pathogen Informatics"/>
        </authorList>
    </citation>
    <scope>NUCLEOTIDE SEQUENCE [LARGE SCALE GENOMIC DNA]</scope>
    <source>
        <strain evidence="8 9">NCTC10138</strain>
    </source>
</reference>
<evidence type="ECO:0000256" key="4">
    <source>
        <dbReference type="ARBA" id="ARBA00022705"/>
    </source>
</evidence>
<dbReference type="PANTHER" id="PTHR32294:SF0">
    <property type="entry name" value="DNA POLYMERASE III SUBUNIT ALPHA"/>
    <property type="match status" value="1"/>
</dbReference>
<dbReference type="Pfam" id="PF14579">
    <property type="entry name" value="HHH_6"/>
    <property type="match status" value="1"/>
</dbReference>
<evidence type="ECO:0000313" key="8">
    <source>
        <dbReference type="EMBL" id="VEU80541.1"/>
    </source>
</evidence>
<dbReference type="OrthoDB" id="9803237at2"/>
<dbReference type="Pfam" id="PF02811">
    <property type="entry name" value="PHP"/>
    <property type="match status" value="1"/>
</dbReference>